<keyword evidence="2" id="KW-1185">Reference proteome</keyword>
<dbReference type="AlphaFoldDB" id="A0AAW2GXT4"/>
<accession>A0AAW2GXT4</accession>
<sequence>MYKFAFIRICSGANGIPSCQPRCHGRVINSHCSTSIDAANTRPAIRTQPRFIFPAPLVGWRRVPHFPRFSNYLLGVPRAADKTKSILA</sequence>
<evidence type="ECO:0000313" key="2">
    <source>
        <dbReference type="Proteomes" id="UP001430953"/>
    </source>
</evidence>
<comment type="caution">
    <text evidence="1">The sequence shown here is derived from an EMBL/GenBank/DDBJ whole genome shotgun (WGS) entry which is preliminary data.</text>
</comment>
<name>A0AAW2GXT4_9HYME</name>
<protein>
    <submittedName>
        <fullName evidence="1">Uncharacterized protein</fullName>
    </submittedName>
</protein>
<dbReference type="Proteomes" id="UP001430953">
    <property type="component" value="Unassembled WGS sequence"/>
</dbReference>
<evidence type="ECO:0000313" key="1">
    <source>
        <dbReference type="EMBL" id="KAL0132113.1"/>
    </source>
</evidence>
<dbReference type="EMBL" id="JADYXP020000001">
    <property type="protein sequence ID" value="KAL0132113.1"/>
    <property type="molecule type" value="Genomic_DNA"/>
</dbReference>
<proteinExistence type="predicted"/>
<gene>
    <name evidence="1" type="ORF">PUN28_000111</name>
</gene>
<reference evidence="1 2" key="1">
    <citation type="submission" date="2023-03" db="EMBL/GenBank/DDBJ databases">
        <title>High recombination rates correlate with genetic variation in Cardiocondyla obscurior ants.</title>
        <authorList>
            <person name="Errbii M."/>
        </authorList>
    </citation>
    <scope>NUCLEOTIDE SEQUENCE [LARGE SCALE GENOMIC DNA]</scope>
    <source>
        <strain evidence="1">Alpha-2009</strain>
        <tissue evidence="1">Whole body</tissue>
    </source>
</reference>
<organism evidence="1 2">
    <name type="scientific">Cardiocondyla obscurior</name>
    <dbReference type="NCBI Taxonomy" id="286306"/>
    <lineage>
        <taxon>Eukaryota</taxon>
        <taxon>Metazoa</taxon>
        <taxon>Ecdysozoa</taxon>
        <taxon>Arthropoda</taxon>
        <taxon>Hexapoda</taxon>
        <taxon>Insecta</taxon>
        <taxon>Pterygota</taxon>
        <taxon>Neoptera</taxon>
        <taxon>Endopterygota</taxon>
        <taxon>Hymenoptera</taxon>
        <taxon>Apocrita</taxon>
        <taxon>Aculeata</taxon>
        <taxon>Formicoidea</taxon>
        <taxon>Formicidae</taxon>
        <taxon>Myrmicinae</taxon>
        <taxon>Cardiocondyla</taxon>
    </lineage>
</organism>